<dbReference type="GO" id="GO:0015297">
    <property type="term" value="F:antiporter activity"/>
    <property type="evidence" value="ECO:0007669"/>
    <property type="project" value="InterPro"/>
</dbReference>
<dbReference type="PANTHER" id="PTHR42893:SF46">
    <property type="entry name" value="PROTEIN DETOXIFICATION 44, CHLOROPLASTIC"/>
    <property type="match status" value="1"/>
</dbReference>
<dbReference type="PANTHER" id="PTHR42893">
    <property type="entry name" value="PROTEIN DETOXIFICATION 44, CHLOROPLASTIC-RELATED"/>
    <property type="match status" value="1"/>
</dbReference>
<evidence type="ECO:0000256" key="4">
    <source>
        <dbReference type="ARBA" id="ARBA00022989"/>
    </source>
</evidence>
<comment type="subcellular location">
    <subcellularLocation>
        <location evidence="1">Membrane</location>
        <topology evidence="1">Multi-pass membrane protein</topology>
    </subcellularLocation>
</comment>
<feature type="transmembrane region" description="Helical" evidence="7">
    <location>
        <begin position="483"/>
        <end position="504"/>
    </location>
</feature>
<keyword evidence="4 7" id="KW-1133">Transmembrane helix</keyword>
<protein>
    <submittedName>
        <fullName evidence="8">MATE efflux family protein</fullName>
    </submittedName>
</protein>
<feature type="transmembrane region" description="Helical" evidence="7">
    <location>
        <begin position="204"/>
        <end position="222"/>
    </location>
</feature>
<accession>A0A087E820</accession>
<evidence type="ECO:0000313" key="9">
    <source>
        <dbReference type="Proteomes" id="UP000029055"/>
    </source>
</evidence>
<feature type="transmembrane region" description="Helical" evidence="7">
    <location>
        <begin position="86"/>
        <end position="106"/>
    </location>
</feature>
<dbReference type="AlphaFoldDB" id="A0A087E820"/>
<dbReference type="eggNOG" id="COG0534">
    <property type="taxonomic scope" value="Bacteria"/>
</dbReference>
<keyword evidence="3 7" id="KW-0812">Transmembrane</keyword>
<feature type="transmembrane region" description="Helical" evidence="7">
    <location>
        <begin position="162"/>
        <end position="184"/>
    </location>
</feature>
<feature type="compositionally biased region" description="Basic and acidic residues" evidence="6">
    <location>
        <begin position="1"/>
        <end position="17"/>
    </location>
</feature>
<feature type="transmembrane region" description="Helical" evidence="7">
    <location>
        <begin position="265"/>
        <end position="287"/>
    </location>
</feature>
<dbReference type="GO" id="GO:0042910">
    <property type="term" value="F:xenobiotic transmembrane transporter activity"/>
    <property type="evidence" value="ECO:0007669"/>
    <property type="project" value="InterPro"/>
</dbReference>
<feature type="compositionally biased region" description="Low complexity" evidence="6">
    <location>
        <begin position="18"/>
        <end position="28"/>
    </location>
</feature>
<dbReference type="STRING" id="77635.BISU_0397"/>
<gene>
    <name evidence="8" type="ORF">BISU_0397</name>
</gene>
<dbReference type="InterPro" id="IPR002528">
    <property type="entry name" value="MATE_fam"/>
</dbReference>
<sequence>MAMNELTHDTAQQRDDAAQSPSAHASAHVVEGGKERAADIMSGADAPSCPIRPNGSSHHPDQTGLPRSGQFEQTDRVDRRQATRQLFTLALPTFGQLIAEPAFVLIDTAIVGHINDAALAGLSIGSTIILTTVGLCVFLAYGTTSSVAQLIGAGKRREGLEAGIDGLWLALAIGMLVSTALFAAARPLCWAMGARDAVLDNATAYLQAIVFGLPGMLLVYAANGIFRGLSKVNITFVAAVAGAVVNTALDVLFVFGLHWGVAGSGAATLIAQWFMGLFLVVPALLWARADGASWRPRLAGILGTASDGMPLFIRTLALRASLVATVMLAARMGTQVLAAYQAVNSSWNFVLNMLDAIGIAGQTLVATQIGAGRRDRAHAMTSIAGRSGLLAGAVIGMGLAAAGLAATGLFSPSPEVQHLIMVGMLVQGVFLPLAGWMWALDGILIGAEDYRYLALTCTITALAYLAALGGVNALDGAIDLGDVWRMAVLWGVLNLVFIGLRALFNGLRVRSNVWMK</sequence>
<name>A0A087E820_9BIFI</name>
<comment type="similarity">
    <text evidence="2">Belongs to the multi antimicrobial extrusion (MATE) (TC 2.A.66.1) family.</text>
</comment>
<evidence type="ECO:0000256" key="3">
    <source>
        <dbReference type="ARBA" id="ARBA00022692"/>
    </source>
</evidence>
<evidence type="ECO:0000313" key="8">
    <source>
        <dbReference type="EMBL" id="KFJ03921.1"/>
    </source>
</evidence>
<proteinExistence type="inferred from homology"/>
<keyword evidence="9" id="KW-1185">Reference proteome</keyword>
<dbReference type="Proteomes" id="UP000029055">
    <property type="component" value="Unassembled WGS sequence"/>
</dbReference>
<reference evidence="8 9" key="1">
    <citation type="submission" date="2014-03" db="EMBL/GenBank/DDBJ databases">
        <title>Genomics of Bifidobacteria.</title>
        <authorList>
            <person name="Ventura M."/>
            <person name="Milani C."/>
            <person name="Lugli G.A."/>
        </authorList>
    </citation>
    <scope>NUCLEOTIDE SEQUENCE [LARGE SCALE GENOMIC DNA]</scope>
    <source>
        <strain evidence="8 9">LMG 11597</strain>
    </source>
</reference>
<feature type="transmembrane region" description="Helical" evidence="7">
    <location>
        <begin position="416"/>
        <end position="440"/>
    </location>
</feature>
<dbReference type="Pfam" id="PF01554">
    <property type="entry name" value="MatE"/>
    <property type="match status" value="2"/>
</dbReference>
<evidence type="ECO:0000256" key="7">
    <source>
        <dbReference type="SAM" id="Phobius"/>
    </source>
</evidence>
<comment type="caution">
    <text evidence="8">The sequence shown here is derived from an EMBL/GenBank/DDBJ whole genome shotgun (WGS) entry which is preliminary data.</text>
</comment>
<dbReference type="InterPro" id="IPR044644">
    <property type="entry name" value="DinF-like"/>
</dbReference>
<evidence type="ECO:0000256" key="2">
    <source>
        <dbReference type="ARBA" id="ARBA00010199"/>
    </source>
</evidence>
<feature type="transmembrane region" description="Helical" evidence="7">
    <location>
        <begin position="234"/>
        <end position="259"/>
    </location>
</feature>
<evidence type="ECO:0000256" key="5">
    <source>
        <dbReference type="ARBA" id="ARBA00023136"/>
    </source>
</evidence>
<feature type="transmembrane region" description="Helical" evidence="7">
    <location>
        <begin position="388"/>
        <end position="410"/>
    </location>
</feature>
<feature type="region of interest" description="Disordered" evidence="6">
    <location>
        <begin position="1"/>
        <end position="77"/>
    </location>
</feature>
<dbReference type="EMBL" id="JGZR01000006">
    <property type="protein sequence ID" value="KFJ03921.1"/>
    <property type="molecule type" value="Genomic_DNA"/>
</dbReference>
<feature type="transmembrane region" description="Helical" evidence="7">
    <location>
        <begin position="452"/>
        <end position="471"/>
    </location>
</feature>
<keyword evidence="5 7" id="KW-0472">Membrane</keyword>
<organism evidence="8 9">
    <name type="scientific">Bifidobacterium subtile</name>
    <dbReference type="NCBI Taxonomy" id="77635"/>
    <lineage>
        <taxon>Bacteria</taxon>
        <taxon>Bacillati</taxon>
        <taxon>Actinomycetota</taxon>
        <taxon>Actinomycetes</taxon>
        <taxon>Bifidobacteriales</taxon>
        <taxon>Bifidobacteriaceae</taxon>
        <taxon>Bifidobacterium</taxon>
    </lineage>
</organism>
<feature type="transmembrane region" description="Helical" evidence="7">
    <location>
        <begin position="118"/>
        <end position="141"/>
    </location>
</feature>
<evidence type="ECO:0000256" key="6">
    <source>
        <dbReference type="SAM" id="MobiDB-lite"/>
    </source>
</evidence>
<evidence type="ECO:0000256" key="1">
    <source>
        <dbReference type="ARBA" id="ARBA00004141"/>
    </source>
</evidence>
<dbReference type="NCBIfam" id="TIGR00797">
    <property type="entry name" value="matE"/>
    <property type="match status" value="1"/>
</dbReference>
<dbReference type="GO" id="GO:0005886">
    <property type="term" value="C:plasma membrane"/>
    <property type="evidence" value="ECO:0007669"/>
    <property type="project" value="TreeGrafter"/>
</dbReference>